<gene>
    <name evidence="1" type="ORF">HK105_205061</name>
</gene>
<sequence>MSPRLFDLASRLRAVRPGLARLPPPPEDAPPTMAALVAGRNPVDIEASAQTLDLDRDVHIPGKYQHLFKATSRDEDAERAQAQAQAQAAQQSTRLRVIAPPRSHLTDASAPPPSQFQLRVEGRKRERIESLLTMVRDTPHFGKGLKPHLWDVNRTALSKDEKKCVVYWTLTDAGRASASKHQAAVDAVAEILEQNRALVQKTMGKMAKGWHGSSQPSVRFLPQIEFRFDKLDQDYSQLETIFAKIERELGSTE</sequence>
<proteinExistence type="predicted"/>
<evidence type="ECO:0000313" key="2">
    <source>
        <dbReference type="Proteomes" id="UP001527925"/>
    </source>
</evidence>
<reference evidence="1 2" key="1">
    <citation type="submission" date="2023-09" db="EMBL/GenBank/DDBJ databases">
        <title>Pangenome analysis of Batrachochytrium dendrobatidis and related Chytrids.</title>
        <authorList>
            <person name="Yacoub M.N."/>
            <person name="Stajich J.E."/>
            <person name="James T.Y."/>
        </authorList>
    </citation>
    <scope>NUCLEOTIDE SEQUENCE [LARGE SCALE GENOMIC DNA]</scope>
    <source>
        <strain evidence="1 2">JEL0888</strain>
    </source>
</reference>
<accession>A0ABR4N7D1</accession>
<keyword evidence="2" id="KW-1185">Reference proteome</keyword>
<evidence type="ECO:0000313" key="1">
    <source>
        <dbReference type="EMBL" id="KAL2915445.1"/>
    </source>
</evidence>
<protein>
    <recommendedName>
        <fullName evidence="3">Ribosome-binding factor A</fullName>
    </recommendedName>
</protein>
<dbReference type="SUPFAM" id="SSF89919">
    <property type="entry name" value="Ribosome-binding factor A, RbfA"/>
    <property type="match status" value="1"/>
</dbReference>
<dbReference type="InterPro" id="IPR023799">
    <property type="entry name" value="RbfA_dom_sf"/>
</dbReference>
<organism evidence="1 2">
    <name type="scientific">Polyrhizophydium stewartii</name>
    <dbReference type="NCBI Taxonomy" id="2732419"/>
    <lineage>
        <taxon>Eukaryota</taxon>
        <taxon>Fungi</taxon>
        <taxon>Fungi incertae sedis</taxon>
        <taxon>Chytridiomycota</taxon>
        <taxon>Chytridiomycota incertae sedis</taxon>
        <taxon>Chytridiomycetes</taxon>
        <taxon>Rhizophydiales</taxon>
        <taxon>Rhizophydiales incertae sedis</taxon>
        <taxon>Polyrhizophydium</taxon>
    </lineage>
</organism>
<dbReference type="Proteomes" id="UP001527925">
    <property type="component" value="Unassembled WGS sequence"/>
</dbReference>
<dbReference type="Gene3D" id="3.30.300.20">
    <property type="match status" value="1"/>
</dbReference>
<comment type="caution">
    <text evidence="1">The sequence shown here is derived from an EMBL/GenBank/DDBJ whole genome shotgun (WGS) entry which is preliminary data.</text>
</comment>
<dbReference type="InterPro" id="IPR015946">
    <property type="entry name" value="KH_dom-like_a/b"/>
</dbReference>
<name>A0ABR4N7D1_9FUNG</name>
<dbReference type="EMBL" id="JADGIZ020000024">
    <property type="protein sequence ID" value="KAL2915445.1"/>
    <property type="molecule type" value="Genomic_DNA"/>
</dbReference>
<evidence type="ECO:0008006" key="3">
    <source>
        <dbReference type="Google" id="ProtNLM"/>
    </source>
</evidence>